<proteinExistence type="inferred from homology"/>
<comment type="similarity">
    <text evidence="1">Belongs to the UPF0440 family.</text>
</comment>
<accession>A0A328Q842</accession>
<sequence length="88" mass="10086">MKPLNDSEVNEIINLAYDSCQKYILNYVNKKDFENIQITINLNTTNDSFNIDIDIDLDSDMKLPENLANSAIDVALEAVDEYVENRNN</sequence>
<reference evidence="2 3" key="1">
    <citation type="submission" date="2017-05" db="EMBL/GenBank/DDBJ databases">
        <title>Host range expansion of the Methanosphaera genus to humans and monogastric animals involves recent and extensive reduction in genome content.</title>
        <authorList>
            <person name="Hoedt E.C."/>
            <person name="Volmer J.G."/>
            <person name="Parks D.H."/>
            <person name="Rosewarne C.P."/>
            <person name="Denman S.E."/>
            <person name="Mcsweeney C.S."/>
            <person name="O Cuiv P."/>
            <person name="Hugenholtz P."/>
            <person name="Tyson G.W."/>
            <person name="Morrison M."/>
        </authorList>
    </citation>
    <scope>NUCLEOTIDE SEQUENCE [LARGE SCALE GENOMIC DNA]</scope>
    <source>
        <strain evidence="2 3">PA5</strain>
    </source>
</reference>
<comment type="caution">
    <text evidence="2">The sequence shown here is derived from an EMBL/GenBank/DDBJ whole genome shotgun (WGS) entry which is preliminary data.</text>
</comment>
<protein>
    <recommendedName>
        <fullName evidence="4">DUF3194 domain-containing protein</fullName>
    </recommendedName>
</protein>
<evidence type="ECO:0008006" key="4">
    <source>
        <dbReference type="Google" id="ProtNLM"/>
    </source>
</evidence>
<name>A0A328Q842_9EURY</name>
<gene>
    <name evidence="2" type="ORF">CA615_06255</name>
</gene>
<dbReference type="InterPro" id="IPR024502">
    <property type="entry name" value="DUF3194"/>
</dbReference>
<evidence type="ECO:0000313" key="2">
    <source>
        <dbReference type="EMBL" id="RAP02678.1"/>
    </source>
</evidence>
<dbReference type="AlphaFoldDB" id="A0A328Q842"/>
<organism evidence="2 3">
    <name type="scientific">Methanosphaera stadtmanae</name>
    <dbReference type="NCBI Taxonomy" id="2317"/>
    <lineage>
        <taxon>Archaea</taxon>
        <taxon>Methanobacteriati</taxon>
        <taxon>Methanobacteriota</taxon>
        <taxon>Methanomada group</taxon>
        <taxon>Methanobacteria</taxon>
        <taxon>Methanobacteriales</taxon>
        <taxon>Methanobacteriaceae</taxon>
        <taxon>Methanosphaera</taxon>
    </lineage>
</organism>
<dbReference type="Proteomes" id="UP000248557">
    <property type="component" value="Unassembled WGS sequence"/>
</dbReference>
<evidence type="ECO:0000256" key="1">
    <source>
        <dbReference type="ARBA" id="ARBA00008515"/>
    </source>
</evidence>
<dbReference type="SUPFAM" id="SSF110783">
    <property type="entry name" value="Hypothetical protein MTH677"/>
    <property type="match status" value="1"/>
</dbReference>
<evidence type="ECO:0000313" key="3">
    <source>
        <dbReference type="Proteomes" id="UP000248557"/>
    </source>
</evidence>
<dbReference type="Pfam" id="PF11419">
    <property type="entry name" value="DUF3194"/>
    <property type="match status" value="1"/>
</dbReference>
<dbReference type="EMBL" id="NGJK01000079">
    <property type="protein sequence ID" value="RAP02678.1"/>
    <property type="molecule type" value="Genomic_DNA"/>
</dbReference>
<dbReference type="RefSeq" id="WP_048059759.1">
    <property type="nucleotide sequence ID" value="NZ_CATZNA010000024.1"/>
</dbReference>
<dbReference type="InterPro" id="IPR035954">
    <property type="entry name" value="MTH677-like_sf"/>
</dbReference>
<dbReference type="GeneID" id="24780902"/>
<dbReference type="Gene3D" id="3.30.300.100">
    <property type="entry name" value="MTH677-like"/>
    <property type="match status" value="1"/>
</dbReference>